<feature type="domain" description="N-end rule aminoacyl transferase C-terminal" evidence="6">
    <location>
        <begin position="25"/>
        <end position="120"/>
    </location>
</feature>
<feature type="compositionally biased region" description="Polar residues" evidence="5">
    <location>
        <begin position="356"/>
        <end position="372"/>
    </location>
</feature>
<dbReference type="GO" id="GO:0000445">
    <property type="term" value="C:THO complex part of transcription export complex"/>
    <property type="evidence" value="ECO:0007669"/>
    <property type="project" value="TreeGrafter"/>
</dbReference>
<dbReference type="InterPro" id="IPR020472">
    <property type="entry name" value="WD40_PAC1"/>
</dbReference>
<proteinExistence type="inferred from homology"/>
<dbReference type="InterPro" id="IPR013218">
    <property type="entry name" value="Dsn1/Mis13"/>
</dbReference>
<dbReference type="PANTHER" id="PTHR22839">
    <property type="entry name" value="THO COMPLEX SUBUNIT 3 THO3"/>
    <property type="match status" value="1"/>
</dbReference>
<name>A0A2N1JBA5_9BASI</name>
<dbReference type="PROSITE" id="PS50082">
    <property type="entry name" value="WD_REPEATS_2"/>
    <property type="match status" value="3"/>
</dbReference>
<dbReference type="PRINTS" id="PR00320">
    <property type="entry name" value="GPROTEINBRPT"/>
</dbReference>
<comment type="similarity">
    <text evidence="3">Belongs to the THOC3 family.</text>
</comment>
<dbReference type="PROSITE" id="PS00678">
    <property type="entry name" value="WD_REPEATS_1"/>
    <property type="match status" value="1"/>
</dbReference>
<keyword evidence="1 4" id="KW-0853">WD repeat</keyword>
<feature type="region of interest" description="Disordered" evidence="5">
    <location>
        <begin position="145"/>
        <end position="175"/>
    </location>
</feature>
<protein>
    <recommendedName>
        <fullName evidence="6">N-end rule aminoacyl transferase C-terminal domain-containing protein</fullName>
    </recommendedName>
</protein>
<feature type="compositionally biased region" description="Low complexity" evidence="5">
    <location>
        <begin position="157"/>
        <end position="174"/>
    </location>
</feature>
<dbReference type="STRING" id="2020962.A0A2N1JBA5"/>
<dbReference type="GO" id="GO:0051301">
    <property type="term" value="P:cell division"/>
    <property type="evidence" value="ECO:0007669"/>
    <property type="project" value="InterPro"/>
</dbReference>
<dbReference type="EMBL" id="KZ454990">
    <property type="protein sequence ID" value="PKI83840.1"/>
    <property type="molecule type" value="Genomic_DNA"/>
</dbReference>
<dbReference type="Proteomes" id="UP000232875">
    <property type="component" value="Unassembled WGS sequence"/>
</dbReference>
<dbReference type="Pfam" id="PF08202">
    <property type="entry name" value="MIS13"/>
    <property type="match status" value="1"/>
</dbReference>
<dbReference type="InterPro" id="IPR036322">
    <property type="entry name" value="WD40_repeat_dom_sf"/>
</dbReference>
<organism evidence="7 8">
    <name type="scientific">Malassezia vespertilionis</name>
    <dbReference type="NCBI Taxonomy" id="2020962"/>
    <lineage>
        <taxon>Eukaryota</taxon>
        <taxon>Fungi</taxon>
        <taxon>Dikarya</taxon>
        <taxon>Basidiomycota</taxon>
        <taxon>Ustilaginomycotina</taxon>
        <taxon>Malasseziomycetes</taxon>
        <taxon>Malasseziales</taxon>
        <taxon>Malasseziaceae</taxon>
        <taxon>Malassezia</taxon>
    </lineage>
</organism>
<dbReference type="SMART" id="SM00320">
    <property type="entry name" value="WD40"/>
    <property type="match status" value="5"/>
</dbReference>
<evidence type="ECO:0000259" key="6">
    <source>
        <dbReference type="Pfam" id="PF04377"/>
    </source>
</evidence>
<dbReference type="AlphaFoldDB" id="A0A2N1JBA5"/>
<feature type="repeat" description="WD" evidence="4">
    <location>
        <begin position="781"/>
        <end position="813"/>
    </location>
</feature>
<feature type="repeat" description="WD" evidence="4">
    <location>
        <begin position="635"/>
        <end position="677"/>
    </location>
</feature>
<dbReference type="PROSITE" id="PS50294">
    <property type="entry name" value="WD_REPEATS_REGION"/>
    <property type="match status" value="3"/>
</dbReference>
<gene>
    <name evidence="7" type="ORF">MVES_001884</name>
</gene>
<dbReference type="Pfam" id="PF04377">
    <property type="entry name" value="ATE_C"/>
    <property type="match status" value="1"/>
</dbReference>
<dbReference type="Gene3D" id="2.130.10.10">
    <property type="entry name" value="YVTN repeat-like/Quinoprotein amine dehydrogenase"/>
    <property type="match status" value="2"/>
</dbReference>
<dbReference type="SUPFAM" id="SSF50978">
    <property type="entry name" value="WD40 repeat-like"/>
    <property type="match status" value="1"/>
</dbReference>
<accession>A0A2N1JBA5</accession>
<keyword evidence="2" id="KW-0677">Repeat</keyword>
<sequence>MHAPYDVPCAERIQISLVRAHATDEKYALFRKYQAHIHHESEEDISSRKGWEKFLDTDASGAFGAYHQEYRFCGHLIAVGVVDILPFCVSSVYFYYDPEYSDWELGRLSVMNEIALARRMRRALDLPCLRCPLQNEDLVRVPVPTGKHTQLSGLGQPPRRTSSRPPVSGVRRSSMNVKGMRRVSSLRDGTPAYPHVDVPDDVLYRHITDQVPPVVRMKHLLDWTLHRSLQQALGAEAMPQVSKRAMRKARESGPMLFCSPPSRVQRPLSEQEKQQFAEAAPTLRKVTDHVLHDLNDGLIGISWLSQSSEIRTESLQPHPRNLSNTHAAEQLEGMKEQLAMELKTWKGHEEEIAKLNSESDTLESLASQLREQSTSRRKARASASGFTDDGDEDQAIADEVELAMHGSASDVKNLAWSVADLDEPTTAQLAYANGVLASTCALNDAVTARGQGQRYVDQDDSSLCGTEVDPRLLSLETVVDKLNMSLYSISQLDRVAGDYIMQVSARAAQALQERAAASDAGFVARAESRGAETGIGVEYAAAHRLDTLLASIQTEQPLGVLEELSSDASFISRGQSCPSFGSARAPKELRGGHRIGVRALAWNATGDALISCGNDKVIRVWHPERSTDVRNTIELLGHGDQISAVASNPADPNIVASASIDKTVRLWDLRARGAVRIVQTTGSNINLSYSPNGQYLAVGDKTETVSLIDTIQGARVQTIKDGSVDREEINEMVWSPDGSLLLLPMGSGKIHFLRFPDMIDEASAQTQGHGINPAWKQVLQYPAHPSAIFCIRWDPTSRLVATGAADSTVALWDAVEWVSKHDFSSLKYPARTLDFSYDGEWLATGGEDATVHLIPVNATVNSLAWHPSKLLLAYSGVETGAQSTAPGAPPRTTPIYLYSVPP</sequence>
<evidence type="ECO:0000256" key="3">
    <source>
        <dbReference type="ARBA" id="ARBA00046343"/>
    </source>
</evidence>
<evidence type="ECO:0000313" key="7">
    <source>
        <dbReference type="EMBL" id="PKI83840.1"/>
    </source>
</evidence>
<evidence type="ECO:0000256" key="4">
    <source>
        <dbReference type="PROSITE-ProRule" id="PRU00221"/>
    </source>
</evidence>
<dbReference type="InterPro" id="IPR007472">
    <property type="entry name" value="N-end_Aminoacyl_Trfase_C"/>
</dbReference>
<evidence type="ECO:0000313" key="8">
    <source>
        <dbReference type="Proteomes" id="UP000232875"/>
    </source>
</evidence>
<dbReference type="Pfam" id="PF00400">
    <property type="entry name" value="WD40"/>
    <property type="match status" value="4"/>
</dbReference>
<evidence type="ECO:0000256" key="2">
    <source>
        <dbReference type="ARBA" id="ARBA00022737"/>
    </source>
</evidence>
<reference evidence="7 8" key="1">
    <citation type="submission" date="2017-10" db="EMBL/GenBank/DDBJ databases">
        <title>A novel species of cold-tolerant Malassezia isolated from bats.</title>
        <authorList>
            <person name="Lorch J.M."/>
            <person name="Palmer J.M."/>
            <person name="Vanderwolf K.J."/>
            <person name="Schmidt K.Z."/>
            <person name="Verant M.L."/>
            <person name="Weller T.J."/>
            <person name="Blehert D.S."/>
        </authorList>
    </citation>
    <scope>NUCLEOTIDE SEQUENCE [LARGE SCALE GENOMIC DNA]</scope>
    <source>
        <strain evidence="7 8">NWHC:44797-103</strain>
    </source>
</reference>
<dbReference type="GO" id="GO:0006406">
    <property type="term" value="P:mRNA export from nucleus"/>
    <property type="evidence" value="ECO:0007669"/>
    <property type="project" value="InterPro"/>
</dbReference>
<dbReference type="InterPro" id="IPR040132">
    <property type="entry name" value="Tex1/THOC3"/>
</dbReference>
<dbReference type="InterPro" id="IPR019775">
    <property type="entry name" value="WD40_repeat_CS"/>
</dbReference>
<keyword evidence="8" id="KW-1185">Reference proteome</keyword>
<evidence type="ECO:0000256" key="1">
    <source>
        <dbReference type="ARBA" id="ARBA00022574"/>
    </source>
</evidence>
<evidence type="ECO:0000256" key="5">
    <source>
        <dbReference type="SAM" id="MobiDB-lite"/>
    </source>
</evidence>
<dbReference type="OrthoDB" id="340259at2759"/>
<feature type="repeat" description="WD" evidence="4">
    <location>
        <begin position="590"/>
        <end position="631"/>
    </location>
</feature>
<dbReference type="GO" id="GO:0007059">
    <property type="term" value="P:chromosome segregation"/>
    <property type="evidence" value="ECO:0007669"/>
    <property type="project" value="InterPro"/>
</dbReference>
<dbReference type="GO" id="GO:0004057">
    <property type="term" value="F:arginyl-tRNA--protein transferase activity"/>
    <property type="evidence" value="ECO:0007669"/>
    <property type="project" value="InterPro"/>
</dbReference>
<dbReference type="GO" id="GO:0000444">
    <property type="term" value="C:MIS12/MIND type complex"/>
    <property type="evidence" value="ECO:0007669"/>
    <property type="project" value="InterPro"/>
</dbReference>
<feature type="region of interest" description="Disordered" evidence="5">
    <location>
        <begin position="355"/>
        <end position="392"/>
    </location>
</feature>
<dbReference type="PANTHER" id="PTHR22839:SF0">
    <property type="entry name" value="THO COMPLEX SUBUNIT 3"/>
    <property type="match status" value="1"/>
</dbReference>
<dbReference type="InterPro" id="IPR001680">
    <property type="entry name" value="WD40_rpt"/>
</dbReference>
<dbReference type="InterPro" id="IPR015943">
    <property type="entry name" value="WD40/YVTN_repeat-like_dom_sf"/>
</dbReference>